<protein>
    <submittedName>
        <fullName evidence="1">Uncharacterized protein</fullName>
    </submittedName>
</protein>
<dbReference type="EMBL" id="AB855771">
    <property type="protein sequence ID" value="BAP25527.1"/>
    <property type="molecule type" value="Genomic_DNA"/>
</dbReference>
<keyword evidence="1" id="KW-0614">Plasmid</keyword>
<accession>A0A077K213</accession>
<geneLocation type="plasmid" evidence="1">
    <name>pCB111</name>
</geneLocation>
<dbReference type="AlphaFoldDB" id="A0A077K213"/>
<evidence type="ECO:0000313" key="1">
    <source>
        <dbReference type="EMBL" id="BAP25527.1"/>
    </source>
</evidence>
<sequence>MNTNTIKEFVRLANIVLDKGNKKKFQKLLEQQEIETRICSNCGRVMTEGYCIDGGMKYFCNDDCLKSEMTLEEFNKLYSSGETDTYWTEWI</sequence>
<proteinExistence type="predicted"/>
<dbReference type="RefSeq" id="WP_032072283.1">
    <property type="nucleotide sequence ID" value="NC_025146.1"/>
</dbReference>
<reference evidence="1" key="1">
    <citation type="submission" date="2013-09" db="EMBL/GenBank/DDBJ databases">
        <title>Analysis of type B2 neurotoxin-encoding plasmid in Clostridium botulinum.</title>
        <authorList>
            <person name="Hosomi K."/>
            <person name="Sakaguchi Y."/>
            <person name="Gotoh K."/>
            <person name="Nakamura K."/>
            <person name="Kohda T."/>
            <person name="Mukamoto M."/>
            <person name="Iida T."/>
            <person name="Kozaki S."/>
        </authorList>
    </citation>
    <scope>NUCLEOTIDE SEQUENCE</scope>
    <source>
        <strain evidence="1">111</strain>
        <plasmid evidence="1">pCB111</plasmid>
    </source>
</reference>
<name>A0A077K213_CLOBO</name>
<organism evidence="1">
    <name type="scientific">Clostridium botulinum</name>
    <dbReference type="NCBI Taxonomy" id="1491"/>
    <lineage>
        <taxon>Bacteria</taxon>
        <taxon>Bacillati</taxon>
        <taxon>Bacillota</taxon>
        <taxon>Clostridia</taxon>
        <taxon>Eubacteriales</taxon>
        <taxon>Clostridiaceae</taxon>
        <taxon>Clostridium</taxon>
    </lineage>
</organism>